<keyword evidence="1" id="KW-0472">Membrane</keyword>
<evidence type="ECO:0000313" key="3">
    <source>
        <dbReference type="Proteomes" id="UP001281761"/>
    </source>
</evidence>
<reference evidence="2 3" key="1">
    <citation type="journal article" date="2022" name="bioRxiv">
        <title>Genomics of Preaxostyla Flagellates Illuminates Evolutionary Transitions and the Path Towards Mitochondrial Loss.</title>
        <authorList>
            <person name="Novak L.V.F."/>
            <person name="Treitli S.C."/>
            <person name="Pyrih J."/>
            <person name="Halakuc P."/>
            <person name="Pipaliya S.V."/>
            <person name="Vacek V."/>
            <person name="Brzon O."/>
            <person name="Soukal P."/>
            <person name="Eme L."/>
            <person name="Dacks J.B."/>
            <person name="Karnkowska A."/>
            <person name="Elias M."/>
            <person name="Hampl V."/>
        </authorList>
    </citation>
    <scope>NUCLEOTIDE SEQUENCE [LARGE SCALE GENOMIC DNA]</scope>
    <source>
        <strain evidence="2">NAU3</strain>
        <tissue evidence="2">Gut</tissue>
    </source>
</reference>
<feature type="transmembrane region" description="Helical" evidence="1">
    <location>
        <begin position="72"/>
        <end position="96"/>
    </location>
</feature>
<evidence type="ECO:0000256" key="1">
    <source>
        <dbReference type="SAM" id="Phobius"/>
    </source>
</evidence>
<evidence type="ECO:0000313" key="2">
    <source>
        <dbReference type="EMBL" id="KAK2955956.1"/>
    </source>
</evidence>
<sequence length="109" mass="12874">MCWLKAACWERKHCKCGHNFWTNDTERAINGDNNCEESYMFVQEPCQEIKSYEHKLTCQEAFTCFEHYRSHILLLHTLLSIDILLLQGGVMMWTMLPQEFTASNHTVSR</sequence>
<comment type="caution">
    <text evidence="2">The sequence shown here is derived from an EMBL/GenBank/DDBJ whole genome shotgun (WGS) entry which is preliminary data.</text>
</comment>
<keyword evidence="1" id="KW-0812">Transmembrane</keyword>
<dbReference type="Proteomes" id="UP001281761">
    <property type="component" value="Unassembled WGS sequence"/>
</dbReference>
<proteinExistence type="predicted"/>
<accession>A0ABQ9XWV5</accession>
<keyword evidence="1" id="KW-1133">Transmembrane helix</keyword>
<dbReference type="EMBL" id="JARBJD010000061">
    <property type="protein sequence ID" value="KAK2955956.1"/>
    <property type="molecule type" value="Genomic_DNA"/>
</dbReference>
<name>A0ABQ9XWV5_9EUKA</name>
<protein>
    <submittedName>
        <fullName evidence="2">Uncharacterized protein</fullName>
    </submittedName>
</protein>
<gene>
    <name evidence="2" type="ORF">BLNAU_9116</name>
</gene>
<organism evidence="2 3">
    <name type="scientific">Blattamonas nauphoetae</name>
    <dbReference type="NCBI Taxonomy" id="2049346"/>
    <lineage>
        <taxon>Eukaryota</taxon>
        <taxon>Metamonada</taxon>
        <taxon>Preaxostyla</taxon>
        <taxon>Oxymonadida</taxon>
        <taxon>Blattamonas</taxon>
    </lineage>
</organism>
<keyword evidence="3" id="KW-1185">Reference proteome</keyword>